<reference evidence="2 3" key="1">
    <citation type="submission" date="2023-01" db="EMBL/GenBank/DDBJ databases">
        <title>Psychroserpens ponticola sp. nov., isolated from seawater.</title>
        <authorList>
            <person name="Kristyanto S."/>
            <person name="Jung J."/>
            <person name="Kim J.M."/>
            <person name="Jeon C.O."/>
        </authorList>
    </citation>
    <scope>NUCLEOTIDE SEQUENCE [LARGE SCALE GENOMIC DNA]</scope>
    <source>
        <strain evidence="2 3">MSW6</strain>
    </source>
</reference>
<gene>
    <name evidence="2" type="ORF">MUN68_010455</name>
</gene>
<evidence type="ECO:0000313" key="2">
    <source>
        <dbReference type="EMBL" id="WCO00490.1"/>
    </source>
</evidence>
<feature type="signal peptide" evidence="1">
    <location>
        <begin position="1"/>
        <end position="19"/>
    </location>
</feature>
<dbReference type="RefSeq" id="WP_249996598.1">
    <property type="nucleotide sequence ID" value="NZ_CP116221.1"/>
</dbReference>
<evidence type="ECO:0000313" key="3">
    <source>
        <dbReference type="Proteomes" id="UP001202717"/>
    </source>
</evidence>
<evidence type="ECO:0000256" key="1">
    <source>
        <dbReference type="SAM" id="SignalP"/>
    </source>
</evidence>
<dbReference type="InterPro" id="IPR029033">
    <property type="entry name" value="His_PPase_superfam"/>
</dbReference>
<organism evidence="2 3">
    <name type="scientific">Psychroserpens ponticola</name>
    <dbReference type="NCBI Taxonomy" id="2932268"/>
    <lineage>
        <taxon>Bacteria</taxon>
        <taxon>Pseudomonadati</taxon>
        <taxon>Bacteroidota</taxon>
        <taxon>Flavobacteriia</taxon>
        <taxon>Flavobacteriales</taxon>
        <taxon>Flavobacteriaceae</taxon>
        <taxon>Psychroserpens</taxon>
    </lineage>
</organism>
<dbReference type="Proteomes" id="UP001202717">
    <property type="component" value="Chromosome"/>
</dbReference>
<dbReference type="CDD" id="cd07067">
    <property type="entry name" value="HP_PGM_like"/>
    <property type="match status" value="1"/>
</dbReference>
<dbReference type="SUPFAM" id="SSF53254">
    <property type="entry name" value="Phosphoglycerate mutase-like"/>
    <property type="match status" value="1"/>
</dbReference>
<sequence length="169" mass="19484">MKYFLILAFALSFIIPVKAQEQTKPSTTTYYLIRHAEKDRSDTTNKNPNLNDAGTKRAENWSKVFEHIDFDAVYSTKYYRTYETANPTAKTKGLEIQFYDPRQLYSEEFAEETYGKTVLVVGHSNTTPAFVNAILGEKKYENINDNDNSYLFIVTISEGHKIDQVLKIN</sequence>
<accession>A0ABY7RTP8</accession>
<dbReference type="InterPro" id="IPR013078">
    <property type="entry name" value="His_Pase_superF_clade-1"/>
</dbReference>
<keyword evidence="1" id="KW-0732">Signal</keyword>
<proteinExistence type="predicted"/>
<keyword evidence="3" id="KW-1185">Reference proteome</keyword>
<dbReference type="Pfam" id="PF00300">
    <property type="entry name" value="His_Phos_1"/>
    <property type="match status" value="1"/>
</dbReference>
<feature type="chain" id="PRO_5046801422" evidence="1">
    <location>
        <begin position="20"/>
        <end position="169"/>
    </location>
</feature>
<dbReference type="Gene3D" id="3.40.50.1240">
    <property type="entry name" value="Phosphoglycerate mutase-like"/>
    <property type="match status" value="1"/>
</dbReference>
<dbReference type="EMBL" id="CP116221">
    <property type="protein sequence ID" value="WCO00490.1"/>
    <property type="molecule type" value="Genomic_DNA"/>
</dbReference>
<protein>
    <submittedName>
        <fullName evidence="2">Phosphoglycerate mutase family protein</fullName>
    </submittedName>
</protein>
<name>A0ABY7RTP8_9FLAO</name>